<reference evidence="3 4" key="1">
    <citation type="submission" date="2025-04" db="UniProtKB">
        <authorList>
            <consortium name="RefSeq"/>
        </authorList>
    </citation>
    <scope>IDENTIFICATION</scope>
    <source>
        <tissue evidence="3 4">Gonads</tissue>
    </source>
</reference>
<sequence>MSSGRHSHGHRDSHSQNSRSAVSAPPLSARSRAMQSFVRVKYGDNKEALFNPWCTIICLLDSIRKICKCDKEIVIDLVDMQGHVTNLGAKLREYACDSLQTREIYVLIKIEKQAGNLPNKYTPLLQNLDKSNPELHYKLLHMSRPASKSKGKWGNLGKKGLKQIASKSSSHSGRDSPRTKTGNDDDRKTRSLLSRMGMLKAGGD</sequence>
<evidence type="ECO:0000313" key="4">
    <source>
        <dbReference type="RefSeq" id="XP_013379451.1"/>
    </source>
</evidence>
<feature type="region of interest" description="Disordered" evidence="1">
    <location>
        <begin position="1"/>
        <end position="28"/>
    </location>
</feature>
<evidence type="ECO:0000256" key="1">
    <source>
        <dbReference type="SAM" id="MobiDB-lite"/>
    </source>
</evidence>
<dbReference type="InterPro" id="IPR039471">
    <property type="entry name" value="CXorf65-like"/>
</dbReference>
<feature type="compositionally biased region" description="Basic residues" evidence="1">
    <location>
        <begin position="1"/>
        <end position="11"/>
    </location>
</feature>
<feature type="compositionally biased region" description="Basic and acidic residues" evidence="1">
    <location>
        <begin position="172"/>
        <end position="189"/>
    </location>
</feature>
<dbReference type="OrthoDB" id="2109241at2759"/>
<dbReference type="KEGG" id="lak:106150958"/>
<organism evidence="2 3">
    <name type="scientific">Lingula anatina</name>
    <name type="common">Brachiopod</name>
    <name type="synonym">Lingula unguis</name>
    <dbReference type="NCBI Taxonomy" id="7574"/>
    <lineage>
        <taxon>Eukaryota</taxon>
        <taxon>Metazoa</taxon>
        <taxon>Spiralia</taxon>
        <taxon>Lophotrochozoa</taxon>
        <taxon>Brachiopoda</taxon>
        <taxon>Linguliformea</taxon>
        <taxon>Lingulata</taxon>
        <taxon>Lingulida</taxon>
        <taxon>Linguloidea</taxon>
        <taxon>Lingulidae</taxon>
        <taxon>Lingula</taxon>
    </lineage>
</organism>
<dbReference type="GeneID" id="106150958"/>
<accession>A0A1S3GZL4</accession>
<evidence type="ECO:0000313" key="3">
    <source>
        <dbReference type="RefSeq" id="XP_013379315.1"/>
    </source>
</evidence>
<dbReference type="Proteomes" id="UP000085678">
    <property type="component" value="Unplaced"/>
</dbReference>
<evidence type="ECO:0000313" key="2">
    <source>
        <dbReference type="Proteomes" id="UP000085678"/>
    </source>
</evidence>
<feature type="region of interest" description="Disordered" evidence="1">
    <location>
        <begin position="146"/>
        <end position="204"/>
    </location>
</feature>
<dbReference type="AlphaFoldDB" id="A0A1S3GZL4"/>
<dbReference type="OMA" id="WRKRMGT"/>
<dbReference type="Pfam" id="PF15874">
    <property type="entry name" value="Il2rg"/>
    <property type="match status" value="1"/>
</dbReference>
<dbReference type="KEGG" id="lak:106150849"/>
<dbReference type="RefSeq" id="XP_013379315.1">
    <property type="nucleotide sequence ID" value="XM_013523861.1"/>
</dbReference>
<proteinExistence type="predicted"/>
<dbReference type="PANTHER" id="PTHR33887">
    <property type="entry name" value="PB1 DOMAIN-CONTAINING PROTEIN"/>
    <property type="match status" value="1"/>
</dbReference>
<dbReference type="PANTHER" id="PTHR33887:SF6">
    <property type="entry name" value="CIDE-N DOMAIN-CONTAINING PROTEIN"/>
    <property type="match status" value="1"/>
</dbReference>
<keyword evidence="2" id="KW-1185">Reference proteome</keyword>
<name>A0A1S3GZL4_LINAN</name>
<gene>
    <name evidence="3" type="primary">LOC106150849</name>
    <name evidence="4" type="synonym">LOC106150958</name>
</gene>
<dbReference type="RefSeq" id="XP_013379451.1">
    <property type="nucleotide sequence ID" value="XM_013523997.1"/>
</dbReference>
<protein>
    <submittedName>
        <fullName evidence="3 4">Uncharacterized protein C22orf15</fullName>
    </submittedName>
</protein>
<dbReference type="GeneID" id="106150849"/>